<dbReference type="RefSeq" id="WP_020223136.1">
    <property type="nucleotide sequence ID" value="NZ_CABKSC010000001.1"/>
</dbReference>
<evidence type="ECO:0000256" key="2">
    <source>
        <dbReference type="PROSITE-ProRule" id="PRU00335"/>
    </source>
</evidence>
<dbReference type="EMBL" id="WKPI01000025">
    <property type="protein sequence ID" value="MSC34025.1"/>
    <property type="molecule type" value="Genomic_DNA"/>
</dbReference>
<keyword evidence="1 2" id="KW-0238">DNA-binding</keyword>
<dbReference type="InterPro" id="IPR023772">
    <property type="entry name" value="DNA-bd_HTH_TetR-type_CS"/>
</dbReference>
<dbReference type="OrthoDB" id="9814200at2"/>
<protein>
    <submittedName>
        <fullName evidence="4">TetR family transcriptional regulator</fullName>
    </submittedName>
</protein>
<dbReference type="InterPro" id="IPR009057">
    <property type="entry name" value="Homeodomain-like_sf"/>
</dbReference>
<dbReference type="SUPFAM" id="SSF46689">
    <property type="entry name" value="Homeodomain-like"/>
    <property type="match status" value="1"/>
</dbReference>
<dbReference type="Pfam" id="PF00440">
    <property type="entry name" value="TetR_N"/>
    <property type="match status" value="1"/>
</dbReference>
<dbReference type="Proteomes" id="UP000480929">
    <property type="component" value="Unassembled WGS sequence"/>
</dbReference>
<dbReference type="PRINTS" id="PR00455">
    <property type="entry name" value="HTHTETR"/>
</dbReference>
<dbReference type="PROSITE" id="PS50977">
    <property type="entry name" value="HTH_TETR_2"/>
    <property type="match status" value="1"/>
</dbReference>
<name>A0A6N7S9K2_9FIRM</name>
<evidence type="ECO:0000313" key="7">
    <source>
        <dbReference type="Proteomes" id="UP000480929"/>
    </source>
</evidence>
<reference evidence="6 7" key="1">
    <citation type="journal article" date="2019" name="Nat. Med.">
        <title>A library of human gut bacterial isolates paired with longitudinal multiomics data enables mechanistic microbiome research.</title>
        <authorList>
            <person name="Poyet M."/>
            <person name="Groussin M."/>
            <person name="Gibbons S.M."/>
            <person name="Avila-Pacheco J."/>
            <person name="Jiang X."/>
            <person name="Kearney S.M."/>
            <person name="Perrotta A.R."/>
            <person name="Berdy B."/>
            <person name="Zhao S."/>
            <person name="Lieberman T.D."/>
            <person name="Swanson P.K."/>
            <person name="Smith M."/>
            <person name="Roesemann S."/>
            <person name="Alexander J.E."/>
            <person name="Rich S.A."/>
            <person name="Livny J."/>
            <person name="Vlamakis H."/>
            <person name="Clish C."/>
            <person name="Bullock K."/>
            <person name="Deik A."/>
            <person name="Scott J."/>
            <person name="Pierce K.A."/>
            <person name="Xavier R.J."/>
            <person name="Alm E.J."/>
        </authorList>
    </citation>
    <scope>NUCLEOTIDE SEQUENCE [LARGE SCALE GENOMIC DNA]</scope>
    <source>
        <strain evidence="4 6">BIOML-A4</strain>
        <strain evidence="5 7">BIOML-A5</strain>
    </source>
</reference>
<dbReference type="EMBL" id="WKPJ01000023">
    <property type="protein sequence ID" value="MSA90295.1"/>
    <property type="molecule type" value="Genomic_DNA"/>
</dbReference>
<evidence type="ECO:0000313" key="6">
    <source>
        <dbReference type="Proteomes" id="UP000433575"/>
    </source>
</evidence>
<dbReference type="AlphaFoldDB" id="A0A6N7S9K2"/>
<dbReference type="PANTHER" id="PTHR43479">
    <property type="entry name" value="ACREF/ENVCD OPERON REPRESSOR-RELATED"/>
    <property type="match status" value="1"/>
</dbReference>
<dbReference type="Proteomes" id="UP000433575">
    <property type="component" value="Unassembled WGS sequence"/>
</dbReference>
<dbReference type="PROSITE" id="PS01081">
    <property type="entry name" value="HTH_TETR_1"/>
    <property type="match status" value="1"/>
</dbReference>
<dbReference type="InterPro" id="IPR001647">
    <property type="entry name" value="HTH_TetR"/>
</dbReference>
<accession>A0A6N7S9K2</accession>
<dbReference type="Gene3D" id="1.10.357.10">
    <property type="entry name" value="Tetracycline Repressor, domain 2"/>
    <property type="match status" value="1"/>
</dbReference>
<proteinExistence type="predicted"/>
<gene>
    <name evidence="5" type="ORF">GKD88_12930</name>
    <name evidence="4" type="ORF">GKE08_13260</name>
</gene>
<dbReference type="GO" id="GO:0003677">
    <property type="term" value="F:DNA binding"/>
    <property type="evidence" value="ECO:0007669"/>
    <property type="project" value="UniProtKB-UniRule"/>
</dbReference>
<evidence type="ECO:0000313" key="4">
    <source>
        <dbReference type="EMBL" id="MSA90295.1"/>
    </source>
</evidence>
<evidence type="ECO:0000256" key="1">
    <source>
        <dbReference type="ARBA" id="ARBA00023125"/>
    </source>
</evidence>
<feature type="domain" description="HTH tetR-type" evidence="3">
    <location>
        <begin position="8"/>
        <end position="68"/>
    </location>
</feature>
<evidence type="ECO:0000313" key="5">
    <source>
        <dbReference type="EMBL" id="MSC34025.1"/>
    </source>
</evidence>
<organism evidence="4 6">
    <name type="scientific">Holdemania massiliensis</name>
    <dbReference type="NCBI Taxonomy" id="1468449"/>
    <lineage>
        <taxon>Bacteria</taxon>
        <taxon>Bacillati</taxon>
        <taxon>Bacillota</taxon>
        <taxon>Erysipelotrichia</taxon>
        <taxon>Erysipelotrichales</taxon>
        <taxon>Erysipelotrichaceae</taxon>
        <taxon>Holdemania</taxon>
    </lineage>
</organism>
<dbReference type="PANTHER" id="PTHR43479:SF11">
    <property type="entry name" value="ACREF_ENVCD OPERON REPRESSOR-RELATED"/>
    <property type="match status" value="1"/>
</dbReference>
<comment type="caution">
    <text evidence="4">The sequence shown here is derived from an EMBL/GenBank/DDBJ whole genome shotgun (WGS) entry which is preliminary data.</text>
</comment>
<keyword evidence="7" id="KW-1185">Reference proteome</keyword>
<sequence>MARNKHPEQTLEKIVETAAQLFVEKGYEQTSIQDILDVSGLSKGGLYHHFKSKEQIFGAVMEKRILYVNNLFHELIRDTQGENAREKLKKILYRLAIDTKTHSLDQAVASHVEPYLIVGGMQGCVLHDAPIIAELIQKGNEDGSLQVDQPELCAEIFSFLLNYWTNPVIFSRKPAETKARLDYLQTMMKKLGLDILDDALIAVLLKTMHANSCLDQSQQKRPS</sequence>
<dbReference type="GeneID" id="42455036"/>
<dbReference type="InterPro" id="IPR050624">
    <property type="entry name" value="HTH-type_Tx_Regulator"/>
</dbReference>
<evidence type="ECO:0000259" key="3">
    <source>
        <dbReference type="PROSITE" id="PS50977"/>
    </source>
</evidence>
<feature type="DNA-binding region" description="H-T-H motif" evidence="2">
    <location>
        <begin position="31"/>
        <end position="50"/>
    </location>
</feature>